<sequence>MNYPPNTHQQYPTGSSGSTNQQQQQQQQSPHQHQVPVPSMVMNSSNNISNNNYGSQMMMKPSPLIEPPPLETLVYSTERAGGEEALMKQFANIKLVDMDKSLSARLINNNLFASSNIPEQQHYQQQSNAIYGSTMINIGMMNPITSYSQTTQPPPIEKPPQFIYDKAHFGDLSSSNILEKTTSSAYTSVFFHTPLGALPQNKTTVYKWNVKINTIKSWLAIGVAHTHIGDDHKFAFSPYDEHGAYMLSANGYIWNRQLASTNKYEYVANSNFVAGDLMSLELNCGKRELVIYRNNGKVATINDIPLPVYPSFMMHGMESVEFMGLTETQSSVQPVNVDFVCHSYHMTVEGKKLTKKTKDSYHTIFFKNLLGDASNYGLFKWRIKILSTTSWIGLGVVAKEIAQGRFHNLSPYDNHGGYIYSLNGYGWSAFYEGTNKYTNCGASCSAGDIITLELNCASKELTLTKEGKNLITFKQVHLPVYPFVMMHGMESVELLDFQQEGSYSNPDAYKFEGVLEFKHNPENIESVGCKIKKLTDTGYSNVYVNRELSLEHIIKRYKVKINKLANWAGIGMIKKENVNLSTYQSYSPYDNNGAFIISANGYVWDDNMKDPKYKLVETAKFTEGDVIIIELNCITRELNFYKNIITNKMATIENVSLPVYPFLMLYGKEEVEFLEYLENTIVDTSSLIHKPPSFKYLPSCISVNGHVVTKTNSGSYTNVFVNTPLGKLNQDSSIFKWQVRILSLSWIGLGVTRREVAAKSNLSVSPYDDHGSYFLSANGYVWNRQLADPYYSKIEGATYQKGDVLVFTLDCKQQSLQIAKSGVLLTLVSVKKEKPIPVQEPVVVETAVDTVPEIIVKPSKPTTTVIRKKKTKQYITVKEVAAWTPTFEVMQRLSLPLAIFKEIFEMDFPSIDDYQIGDVIVRVQLDGDVVELKLGKELINDNYSNINAGPMIQNSNGLWELLLQHGFELKETRNYNSFQGSIYHGRLMAERVFERRI</sequence>
<feature type="compositionally biased region" description="Polar residues" evidence="1">
    <location>
        <begin position="1"/>
        <end position="20"/>
    </location>
</feature>
<feature type="domain" description="SPRY" evidence="2">
    <location>
        <begin position="380"/>
        <end position="494"/>
    </location>
</feature>
<protein>
    <submittedName>
        <fullName evidence="3">Predicted protein</fullName>
    </submittedName>
</protein>
<evidence type="ECO:0000313" key="4">
    <source>
        <dbReference type="Proteomes" id="UP000006671"/>
    </source>
</evidence>
<dbReference type="EMBL" id="GG738915">
    <property type="protein sequence ID" value="EFC37714.1"/>
    <property type="molecule type" value="Genomic_DNA"/>
</dbReference>
<dbReference type="InterPro" id="IPR043136">
    <property type="entry name" value="B30.2/SPRY_sf"/>
</dbReference>
<proteinExistence type="predicted"/>
<dbReference type="InParanoid" id="D2VZK1"/>
<dbReference type="Gene3D" id="2.60.120.920">
    <property type="match status" value="4"/>
</dbReference>
<evidence type="ECO:0000256" key="1">
    <source>
        <dbReference type="SAM" id="MobiDB-lite"/>
    </source>
</evidence>
<dbReference type="eggNOG" id="ENOG502SQ0N">
    <property type="taxonomic scope" value="Eukaryota"/>
</dbReference>
<evidence type="ECO:0000313" key="3">
    <source>
        <dbReference type="EMBL" id="EFC37714.1"/>
    </source>
</evidence>
<feature type="domain" description="SPRY" evidence="2">
    <location>
        <begin position="591"/>
        <end position="674"/>
    </location>
</feature>
<dbReference type="OMA" id="MHGMESV"/>
<dbReference type="SUPFAM" id="SSF49899">
    <property type="entry name" value="Concanavalin A-like lectins/glucanases"/>
    <property type="match status" value="2"/>
</dbReference>
<feature type="compositionally biased region" description="Low complexity" evidence="1">
    <location>
        <begin position="21"/>
        <end position="49"/>
    </location>
</feature>
<name>D2VZK1_NAEGR</name>
<reference evidence="3 4" key="1">
    <citation type="journal article" date="2010" name="Cell">
        <title>The genome of Naegleria gruberi illuminates early eukaryotic versatility.</title>
        <authorList>
            <person name="Fritz-Laylin L.K."/>
            <person name="Prochnik S.E."/>
            <person name="Ginger M.L."/>
            <person name="Dacks J.B."/>
            <person name="Carpenter M.L."/>
            <person name="Field M.C."/>
            <person name="Kuo A."/>
            <person name="Paredez A."/>
            <person name="Chapman J."/>
            <person name="Pham J."/>
            <person name="Shu S."/>
            <person name="Neupane R."/>
            <person name="Cipriano M."/>
            <person name="Mancuso J."/>
            <person name="Tu H."/>
            <person name="Salamov A."/>
            <person name="Lindquist E."/>
            <person name="Shapiro H."/>
            <person name="Lucas S."/>
            <person name="Grigoriev I.V."/>
            <person name="Cande W.Z."/>
            <person name="Fulton C."/>
            <person name="Rokhsar D.S."/>
            <person name="Dawson S.C."/>
        </authorList>
    </citation>
    <scope>NUCLEOTIDE SEQUENCE [LARGE SCALE GENOMIC DNA]</scope>
    <source>
        <strain evidence="3 4">NEG-M</strain>
    </source>
</reference>
<dbReference type="KEGG" id="ngr:NAEGRDRAFT_53518"/>
<dbReference type="InterPro" id="IPR003877">
    <property type="entry name" value="SPRY_dom"/>
</dbReference>
<accession>D2VZK1</accession>
<dbReference type="RefSeq" id="XP_002670458.1">
    <property type="nucleotide sequence ID" value="XM_002670412.1"/>
</dbReference>
<dbReference type="VEuPathDB" id="AmoebaDB:NAEGRDRAFT_53518"/>
<feature type="region of interest" description="Disordered" evidence="1">
    <location>
        <begin position="1"/>
        <end position="49"/>
    </location>
</feature>
<dbReference type="AlphaFoldDB" id="D2VZK1"/>
<dbReference type="Pfam" id="PF00622">
    <property type="entry name" value="SPRY"/>
    <property type="match status" value="2"/>
</dbReference>
<organism evidence="4">
    <name type="scientific">Naegleria gruberi</name>
    <name type="common">Amoeba</name>
    <dbReference type="NCBI Taxonomy" id="5762"/>
    <lineage>
        <taxon>Eukaryota</taxon>
        <taxon>Discoba</taxon>
        <taxon>Heterolobosea</taxon>
        <taxon>Tetramitia</taxon>
        <taxon>Eutetramitia</taxon>
        <taxon>Vahlkampfiidae</taxon>
        <taxon>Naegleria</taxon>
    </lineage>
</organism>
<keyword evidence="4" id="KW-1185">Reference proteome</keyword>
<dbReference type="OrthoDB" id="10256556at2759"/>
<gene>
    <name evidence="3" type="ORF">NAEGRDRAFT_53518</name>
</gene>
<dbReference type="Proteomes" id="UP000006671">
    <property type="component" value="Unassembled WGS sequence"/>
</dbReference>
<dbReference type="GeneID" id="8857631"/>
<dbReference type="InterPro" id="IPR013320">
    <property type="entry name" value="ConA-like_dom_sf"/>
</dbReference>
<evidence type="ECO:0000259" key="2">
    <source>
        <dbReference type="Pfam" id="PF00622"/>
    </source>
</evidence>